<dbReference type="InterPro" id="IPR029021">
    <property type="entry name" value="Prot-tyrosine_phosphatase-like"/>
</dbReference>
<organism evidence="2 3">
    <name type="scientific">Aristolochia fimbriata</name>
    <name type="common">White veined hardy Dutchman's pipe vine</name>
    <dbReference type="NCBI Taxonomy" id="158543"/>
    <lineage>
        <taxon>Eukaryota</taxon>
        <taxon>Viridiplantae</taxon>
        <taxon>Streptophyta</taxon>
        <taxon>Embryophyta</taxon>
        <taxon>Tracheophyta</taxon>
        <taxon>Spermatophyta</taxon>
        <taxon>Magnoliopsida</taxon>
        <taxon>Magnoliidae</taxon>
        <taxon>Piperales</taxon>
        <taxon>Aristolochiaceae</taxon>
        <taxon>Aristolochia</taxon>
    </lineage>
</organism>
<evidence type="ECO:0000313" key="2">
    <source>
        <dbReference type="EMBL" id="KAG9460051.1"/>
    </source>
</evidence>
<keyword evidence="3" id="KW-1185">Reference proteome</keyword>
<name>A0AAV7FI00_ARIFI</name>
<dbReference type="InterPro" id="IPR050561">
    <property type="entry name" value="PTP"/>
</dbReference>
<proteinExistence type="predicted"/>
<dbReference type="SUPFAM" id="SSF52799">
    <property type="entry name" value="(Phosphotyrosine protein) phosphatases II"/>
    <property type="match status" value="3"/>
</dbReference>
<dbReference type="EMBL" id="JAINDJ010000002">
    <property type="protein sequence ID" value="KAG9460051.1"/>
    <property type="molecule type" value="Genomic_DNA"/>
</dbReference>
<dbReference type="Pfam" id="PF14566">
    <property type="entry name" value="PTPlike_phytase"/>
    <property type="match status" value="3"/>
</dbReference>
<sequence>MTMSKDPEHVMNFRGGSVLGKKTILKSDHFPGCQNKRLTPQIEGAPNYRQAGSLRVHGVAIPTIDGIRNVLNHIGAQRNGKHKRVLWHNLREEPVVYINGRPFVLRDVERPFSNLEYTGINRARVEQMEARLKEDIIQEAARYGNKILVTDELPDGQMVDQWELVTHDSVKTPLEVYEELQLEGYLVDYERIPITDEKSPKERDFDLLVRRISQADINTDIIFNCQMGRGRTTTGMVIATLVYLNRIGASGIPRTNSVGKVFDSGADVADNTPNTEEAIRRGEYAVIRSLVRVLEGGVEGKRQVDKVIDKCASMQNLREAIATYRNSILRQADEMKREASLSFFVEYLERYYFLICFAVYIHTERAALNPKCSGQSSFADWMRARPELYSILRRLLRRDPMGALGYASQKPSLKKIAESADGRPYEMGVVAAMRNGEVLGSQTVLKSDHCPGCQNLALPERVEGAPNFREVPGFPVYGVANPTVDGIRAVIRRIGSAIGRRPVFWHNMREEPVIYINGKPFVLREVERPYKNMLEYTGIDRQRVERMEARLKEDILREAERYSGAIMVIHETENGEIFDAWEHVSAEAIQTPLEVYRCLEADGLPIKYARVPITDGKAPKSSDFDTLALNISSASKDTAFVFNCQMGRGRTTTGTVIACLVKLRIDNGTPIRIQVGDMSSREEVNDCNGSSSDEEVASAPGECDDSVTDSSLLSLEDQPGRKQTVNSMELSQPAFGINDILLLRKITRLFDNGVECRGVLDAVIDRCSTMQNIREAVLHYRKVFNQQHVEPRVRRVALNRGAEYLERYFRLIAFSAYLGSSAFDGFCGQGESKLTFKTWLHRRPEVQAMKWSIRLRPGRFFTIPEELRAPHDSEHGDAVMDAIVKARNGSVLGKGSILKMYFFPGQQTSSNIQIHGAPHVYKVDKYPVYSMATPTIAGAKEMLGFLGAHSLAGANYAEKVILTDLREEAVVYINGTPFVLRELDQPVDTLKHVGITGPLVEHMEARMKEDIVTEVTHSGGRILLHREEFNPALNHPVVVGYWENISLDDVKTPAEVYGAIKNEGYNIEYRRIPLTREREALATDIDAIQSFVENSAGCYLFVSHTGVGGAAYAMAITCLKLNADGMFASENPEQLASSDSLSRTRDNSRLNSSTVDEKETLKHGDYRDILRLTRVLVYGPKCKVEVDLIIERCAGAGHLREDILCYKKELDKCPDGDDETRGYLMDMGIKALRRYFFLITFRSYLYCSSKEIGFTAWMESRPELGHICENLKFDK</sequence>
<evidence type="ECO:0008006" key="4">
    <source>
        <dbReference type="Google" id="ProtNLM"/>
    </source>
</evidence>
<dbReference type="FunFam" id="3.90.190.10:FF:000047">
    <property type="entry name" value="Paladin isoform A"/>
    <property type="match status" value="2"/>
</dbReference>
<reference evidence="2 3" key="1">
    <citation type="submission" date="2021-07" db="EMBL/GenBank/DDBJ databases">
        <title>The Aristolochia fimbriata genome: insights into angiosperm evolution, floral development and chemical biosynthesis.</title>
        <authorList>
            <person name="Jiao Y."/>
        </authorList>
    </citation>
    <scope>NUCLEOTIDE SEQUENCE [LARGE SCALE GENOMIC DNA]</scope>
    <source>
        <strain evidence="2">IBCAS-2021</strain>
        <tissue evidence="2">Leaf</tissue>
    </source>
</reference>
<dbReference type="AlphaFoldDB" id="A0AAV7FI00"/>
<accession>A0AAV7FI00</accession>
<evidence type="ECO:0000256" key="1">
    <source>
        <dbReference type="SAM" id="MobiDB-lite"/>
    </source>
</evidence>
<dbReference type="Proteomes" id="UP000825729">
    <property type="component" value="Unassembled WGS sequence"/>
</dbReference>
<feature type="compositionally biased region" description="Acidic residues" evidence="1">
    <location>
        <begin position="692"/>
        <end position="704"/>
    </location>
</feature>
<protein>
    <recommendedName>
        <fullName evidence="4">Paladin</fullName>
    </recommendedName>
</protein>
<gene>
    <name evidence="2" type="ORF">H6P81_004559</name>
</gene>
<comment type="caution">
    <text evidence="2">The sequence shown here is derived from an EMBL/GenBank/DDBJ whole genome shotgun (WGS) entry which is preliminary data.</text>
</comment>
<dbReference type="PANTHER" id="PTHR23339">
    <property type="entry name" value="TYROSINE SPECIFIC PROTEIN PHOSPHATASE AND DUAL SPECIFICITY PROTEIN PHOSPHATASE"/>
    <property type="match status" value="1"/>
</dbReference>
<feature type="region of interest" description="Disordered" evidence="1">
    <location>
        <begin position="682"/>
        <end position="704"/>
    </location>
</feature>
<feature type="region of interest" description="Disordered" evidence="1">
    <location>
        <begin position="1134"/>
        <end position="1154"/>
    </location>
</feature>
<dbReference type="CDD" id="cd14496">
    <property type="entry name" value="PTP_paladin"/>
    <property type="match status" value="2"/>
</dbReference>
<dbReference type="Gene3D" id="3.90.190.10">
    <property type="entry name" value="Protein tyrosine phosphatase superfamily"/>
    <property type="match status" value="3"/>
</dbReference>
<evidence type="ECO:0000313" key="3">
    <source>
        <dbReference type="Proteomes" id="UP000825729"/>
    </source>
</evidence>
<dbReference type="SMART" id="SM01301">
    <property type="entry name" value="PTPlike_phytase"/>
    <property type="match status" value="3"/>
</dbReference>
<dbReference type="FunFam" id="3.90.190.10:FF:000076">
    <property type="entry name" value="Paladin isoform B"/>
    <property type="match status" value="1"/>
</dbReference>